<evidence type="ECO:0000313" key="4">
    <source>
        <dbReference type="Proteomes" id="UP001290861"/>
    </source>
</evidence>
<organism evidence="3 4">
    <name type="scientific">Pontiella agarivorans</name>
    <dbReference type="NCBI Taxonomy" id="3038953"/>
    <lineage>
        <taxon>Bacteria</taxon>
        <taxon>Pseudomonadati</taxon>
        <taxon>Kiritimatiellota</taxon>
        <taxon>Kiritimatiellia</taxon>
        <taxon>Kiritimatiellales</taxon>
        <taxon>Pontiellaceae</taxon>
        <taxon>Pontiella</taxon>
    </lineage>
</organism>
<evidence type="ECO:0000259" key="1">
    <source>
        <dbReference type="Pfam" id="PF01408"/>
    </source>
</evidence>
<feature type="domain" description="Gfo/Idh/MocA-like oxidoreductase bacterial type C-terminal" evidence="2">
    <location>
        <begin position="213"/>
        <end position="290"/>
    </location>
</feature>
<gene>
    <name evidence="3" type="ORF">P9H32_04260</name>
</gene>
<feature type="domain" description="Gfo/Idh/MocA-like oxidoreductase N-terminal" evidence="1">
    <location>
        <begin position="37"/>
        <end position="162"/>
    </location>
</feature>
<dbReference type="Pfam" id="PF19051">
    <property type="entry name" value="GFO_IDH_MocA_C2"/>
    <property type="match status" value="1"/>
</dbReference>
<dbReference type="InterPro" id="IPR036291">
    <property type="entry name" value="NAD(P)-bd_dom_sf"/>
</dbReference>
<reference evidence="3 4" key="1">
    <citation type="journal article" date="2024" name="Appl. Environ. Microbiol.">
        <title>Pontiella agarivorans sp. nov., a novel marine anaerobic bacterium capable of degrading macroalgal polysaccharides and fixing nitrogen.</title>
        <authorList>
            <person name="Liu N."/>
            <person name="Kivenson V."/>
            <person name="Peng X."/>
            <person name="Cui Z."/>
            <person name="Lankiewicz T.S."/>
            <person name="Gosselin K.M."/>
            <person name="English C.J."/>
            <person name="Blair E.M."/>
            <person name="O'Malley M.A."/>
            <person name="Valentine D.L."/>
        </authorList>
    </citation>
    <scope>NUCLEOTIDE SEQUENCE [LARGE SCALE GENOMIC DNA]</scope>
    <source>
        <strain evidence="3 4">NLcol2</strain>
    </source>
</reference>
<evidence type="ECO:0000259" key="2">
    <source>
        <dbReference type="Pfam" id="PF19051"/>
    </source>
</evidence>
<name>A0ABU5MUD6_9BACT</name>
<evidence type="ECO:0000313" key="3">
    <source>
        <dbReference type="EMBL" id="MDZ8117830.1"/>
    </source>
</evidence>
<dbReference type="Gene3D" id="3.40.50.720">
    <property type="entry name" value="NAD(P)-binding Rossmann-like Domain"/>
    <property type="match status" value="1"/>
</dbReference>
<dbReference type="InterPro" id="IPR043906">
    <property type="entry name" value="Gfo/Idh/MocA_OxRdtase_bact_C"/>
</dbReference>
<keyword evidence="4" id="KW-1185">Reference proteome</keyword>
<accession>A0ABU5MUD6</accession>
<dbReference type="EMBL" id="JARVCO010000006">
    <property type="protein sequence ID" value="MDZ8117830.1"/>
    <property type="molecule type" value="Genomic_DNA"/>
</dbReference>
<dbReference type="PANTHER" id="PTHR43818:SF10">
    <property type="entry name" value="NADH-DEPENDENT DEHYDROGENASE-RELATED"/>
    <property type="match status" value="1"/>
</dbReference>
<dbReference type="PANTHER" id="PTHR43818">
    <property type="entry name" value="BCDNA.GH03377"/>
    <property type="match status" value="1"/>
</dbReference>
<sequence>MNNNLKRRGLLKGAAALTAGGFAVPNISIGQGGDEKLNVACIGIGNKGSDAVQMSKQENLVALCDVDWRADKALYRKRSPAASFEANPQAEKFKDYREMLDVMGDKIDVVCVATPDHSHFAATLAAMEKGKHVFVQKPLTHNIWQLRTLQKAAHKYGVQTVMGNQGHTSEAIRLIVEWVQAGILGEVREVHCWTDRPRKPWFIKPTAIPPATGPVPEGLDWDLWQGPVPERDYSAEYVPKLWRGWWDYGVGALGDIGCHTLDAPFWALNLGMPTAVDIELDEPVNMDYTVNGAHVTYHFAARGDLPPVKVHWYEGARRPPVLPGMAKLPKGGGMYMVGSEETLYAPGIRPESPQLWPRENMMKYKDILKLRPLPRVNMDPVHELFRAVKGGPKPGSNFDYAAPLTEMVLLGGLAIRTGKRIEWDAKQMKITNHPELNAFVKEPVRKGWEYGEDLWKA</sequence>
<dbReference type="Proteomes" id="UP001290861">
    <property type="component" value="Unassembled WGS sequence"/>
</dbReference>
<protein>
    <submittedName>
        <fullName evidence="3">Gfo/Idh/MocA family oxidoreductase</fullName>
    </submittedName>
</protein>
<proteinExistence type="predicted"/>
<comment type="caution">
    <text evidence="3">The sequence shown here is derived from an EMBL/GenBank/DDBJ whole genome shotgun (WGS) entry which is preliminary data.</text>
</comment>
<dbReference type="Pfam" id="PF01408">
    <property type="entry name" value="GFO_IDH_MocA"/>
    <property type="match status" value="1"/>
</dbReference>
<dbReference type="InterPro" id="IPR050463">
    <property type="entry name" value="Gfo/Idh/MocA_oxidrdct_glycsds"/>
</dbReference>
<dbReference type="SUPFAM" id="SSF51735">
    <property type="entry name" value="NAD(P)-binding Rossmann-fold domains"/>
    <property type="match status" value="1"/>
</dbReference>
<dbReference type="Gene3D" id="3.30.360.10">
    <property type="entry name" value="Dihydrodipicolinate Reductase, domain 2"/>
    <property type="match status" value="1"/>
</dbReference>
<dbReference type="InterPro" id="IPR000683">
    <property type="entry name" value="Gfo/Idh/MocA-like_OxRdtase_N"/>
</dbReference>
<dbReference type="RefSeq" id="WP_322607633.1">
    <property type="nucleotide sequence ID" value="NZ_JARVCO010000006.1"/>
</dbReference>